<keyword evidence="12" id="KW-1133">Transmembrane helix</keyword>
<evidence type="ECO:0000313" key="14">
    <source>
        <dbReference type="Proteomes" id="UP000325415"/>
    </source>
</evidence>
<keyword evidence="4" id="KW-1015">Disulfide bond</keyword>
<accession>A0A5N6S4E2</accession>
<dbReference type="PANTHER" id="PTHR34876">
    <property type="match status" value="1"/>
</dbReference>
<keyword evidence="7 10" id="KW-0624">Polysaccharide degradation</keyword>
<keyword evidence="3 10" id="KW-0136">Cellulose degradation</keyword>
<dbReference type="OrthoDB" id="309899at2"/>
<gene>
    <name evidence="13" type="ORF">DDE84_03965</name>
</gene>
<keyword evidence="5 10" id="KW-0119">Carbohydrate metabolism</keyword>
<dbReference type="AlphaFoldDB" id="A0A5N6S4E2"/>
<keyword evidence="14" id="KW-1185">Reference proteome</keyword>
<sequence>MRWFPSHNNRRGRRVVSSERSISGEHSISGERSVSGTRRSFDGHRSSGRHRLFDGHGASGGRKSSGQRGPLGRHGFANGLRTTIAAATVLVLVLVTCAWTAIRANAQFAQAPPRYASTDQNPFAGAGLYVYPDSQAARAYRSASSSQQSQLSVLASTPTAIWLTPDHVPASAVEPYLHGILADAQRARQTAVFVVYGFPNRDCGNYSGNGILADEYLEWVQAITIALRQSASAPILILEPDALALSTQCRPIAANLPLLRIAVDWLSTSGASIYIDAGHSAWVPARQMASLLQRVGLGKVRGFSLNVSNYNSDADEQRYGDAINQLTGSHYIIDSGRASARLQGQRHTAARTHSCGSNRPGNPTARATADLLRARGGMSARWAWYSA</sequence>
<feature type="active site" evidence="8">
    <location>
        <position position="202"/>
    </location>
</feature>
<protein>
    <recommendedName>
        <fullName evidence="10">Glucanase</fullName>
        <ecNumber evidence="10">3.2.1.-</ecNumber>
    </recommendedName>
</protein>
<feature type="region of interest" description="Disordered" evidence="11">
    <location>
        <begin position="1"/>
        <end position="73"/>
    </location>
</feature>
<comment type="caution">
    <text evidence="13">The sequence shown here is derived from an EMBL/GenBank/DDBJ whole genome shotgun (WGS) entry which is preliminary data.</text>
</comment>
<dbReference type="InterPro" id="IPR016288">
    <property type="entry name" value="Beta_cellobiohydrolase"/>
</dbReference>
<comment type="similarity">
    <text evidence="10">Belongs to the glycosyl hydrolase family 6.</text>
</comment>
<dbReference type="PROSITE" id="PS00656">
    <property type="entry name" value="GLYCOSYL_HYDROL_F6_2"/>
    <property type="match status" value="1"/>
</dbReference>
<keyword evidence="12" id="KW-0472">Membrane</keyword>
<dbReference type="Gene3D" id="3.20.20.40">
    <property type="entry name" value="1, 4-beta cellobiohydrolase"/>
    <property type="match status" value="1"/>
</dbReference>
<evidence type="ECO:0000256" key="4">
    <source>
        <dbReference type="ARBA" id="ARBA00023157"/>
    </source>
</evidence>
<feature type="active site" description="Proton donor" evidence="9">
    <location>
        <position position="241"/>
    </location>
</feature>
<dbReference type="GO" id="GO:0004553">
    <property type="term" value="F:hydrolase activity, hydrolyzing O-glycosyl compounds"/>
    <property type="evidence" value="ECO:0007669"/>
    <property type="project" value="InterPro"/>
</dbReference>
<evidence type="ECO:0000256" key="3">
    <source>
        <dbReference type="ARBA" id="ARBA00023001"/>
    </source>
</evidence>
<dbReference type="Pfam" id="PF01341">
    <property type="entry name" value="Glyco_hydro_6"/>
    <property type="match status" value="1"/>
</dbReference>
<keyword evidence="6 10" id="KW-0326">Glycosidase</keyword>
<dbReference type="PANTHER" id="PTHR34876:SF4">
    <property type="entry name" value="1,4-BETA-D-GLUCAN CELLOBIOHYDROLASE C-RELATED"/>
    <property type="match status" value="1"/>
</dbReference>
<dbReference type="InterPro" id="IPR001524">
    <property type="entry name" value="Glyco_hydro_6_CS"/>
</dbReference>
<keyword evidence="12" id="KW-0812">Transmembrane</keyword>
<reference evidence="13 14" key="1">
    <citation type="submission" date="2018-04" db="EMBL/GenBank/DDBJ databases">
        <authorList>
            <person name="Eckel V.P."/>
            <person name="Vogel R.F."/>
        </authorList>
    </citation>
    <scope>NUCLEOTIDE SEQUENCE [LARGE SCALE GENOMIC DNA]</scope>
    <source>
        <strain evidence="14">TMW 2.1764</strain>
    </source>
</reference>
<keyword evidence="2 10" id="KW-0378">Hydrolase</keyword>
<evidence type="ECO:0000256" key="6">
    <source>
        <dbReference type="ARBA" id="ARBA00023295"/>
    </source>
</evidence>
<name>A0A5N6S4E2_9BIFI</name>
<dbReference type="SUPFAM" id="SSF51989">
    <property type="entry name" value="Glycosyl hydrolases family 6, cellulases"/>
    <property type="match status" value="1"/>
</dbReference>
<keyword evidence="1" id="KW-0732">Signal</keyword>
<evidence type="ECO:0000256" key="12">
    <source>
        <dbReference type="SAM" id="Phobius"/>
    </source>
</evidence>
<evidence type="ECO:0000313" key="13">
    <source>
        <dbReference type="EMBL" id="KAE8129234.1"/>
    </source>
</evidence>
<dbReference type="EC" id="3.2.1.-" evidence="10"/>
<evidence type="ECO:0000256" key="1">
    <source>
        <dbReference type="ARBA" id="ARBA00022729"/>
    </source>
</evidence>
<dbReference type="RefSeq" id="WP_152580440.1">
    <property type="nucleotide sequence ID" value="NZ_JALCCS010000008.1"/>
</dbReference>
<evidence type="ECO:0000256" key="7">
    <source>
        <dbReference type="ARBA" id="ARBA00023326"/>
    </source>
</evidence>
<dbReference type="PROSITE" id="PS00655">
    <property type="entry name" value="GLYCOSYL_HYDROL_F6_1"/>
    <property type="match status" value="1"/>
</dbReference>
<evidence type="ECO:0000256" key="2">
    <source>
        <dbReference type="ARBA" id="ARBA00022801"/>
    </source>
</evidence>
<dbReference type="EMBL" id="QDAG01000003">
    <property type="protein sequence ID" value="KAE8129234.1"/>
    <property type="molecule type" value="Genomic_DNA"/>
</dbReference>
<evidence type="ECO:0000256" key="8">
    <source>
        <dbReference type="PROSITE-ProRule" id="PRU10056"/>
    </source>
</evidence>
<evidence type="ECO:0000256" key="10">
    <source>
        <dbReference type="RuleBase" id="RU361186"/>
    </source>
</evidence>
<organism evidence="13 14">
    <name type="scientific">Bifidobacterium tibiigranuli</name>
    <dbReference type="NCBI Taxonomy" id="2172043"/>
    <lineage>
        <taxon>Bacteria</taxon>
        <taxon>Bacillati</taxon>
        <taxon>Actinomycetota</taxon>
        <taxon>Actinomycetes</taxon>
        <taxon>Bifidobacteriales</taxon>
        <taxon>Bifidobacteriaceae</taxon>
        <taxon>Bifidobacterium</taxon>
    </lineage>
</organism>
<dbReference type="PRINTS" id="PR00733">
    <property type="entry name" value="GLHYDRLASE6"/>
</dbReference>
<dbReference type="GO" id="GO:0030245">
    <property type="term" value="P:cellulose catabolic process"/>
    <property type="evidence" value="ECO:0007669"/>
    <property type="project" value="UniProtKB-KW"/>
</dbReference>
<evidence type="ECO:0000256" key="5">
    <source>
        <dbReference type="ARBA" id="ARBA00023277"/>
    </source>
</evidence>
<feature type="transmembrane region" description="Helical" evidence="12">
    <location>
        <begin position="83"/>
        <end position="102"/>
    </location>
</feature>
<dbReference type="InterPro" id="IPR036434">
    <property type="entry name" value="Beta_cellobiohydrolase_sf"/>
</dbReference>
<proteinExistence type="inferred from homology"/>
<evidence type="ECO:0000256" key="11">
    <source>
        <dbReference type="SAM" id="MobiDB-lite"/>
    </source>
</evidence>
<dbReference type="Proteomes" id="UP000325415">
    <property type="component" value="Unassembled WGS sequence"/>
</dbReference>
<evidence type="ECO:0000256" key="9">
    <source>
        <dbReference type="PROSITE-ProRule" id="PRU10057"/>
    </source>
</evidence>